<keyword evidence="3" id="KW-1185">Reference proteome</keyword>
<dbReference type="SMART" id="SM00320">
    <property type="entry name" value="WD40"/>
    <property type="match status" value="4"/>
</dbReference>
<dbReference type="InterPro" id="IPR056534">
    <property type="entry name" value="Beta-prop_NWD2_C"/>
</dbReference>
<dbReference type="InterPro" id="IPR011047">
    <property type="entry name" value="Quinoprotein_ADH-like_sf"/>
</dbReference>
<accession>A0AAN9TBP5</accession>
<organism evidence="2 3">
    <name type="scientific">Parthenolecanium corni</name>
    <dbReference type="NCBI Taxonomy" id="536013"/>
    <lineage>
        <taxon>Eukaryota</taxon>
        <taxon>Metazoa</taxon>
        <taxon>Ecdysozoa</taxon>
        <taxon>Arthropoda</taxon>
        <taxon>Hexapoda</taxon>
        <taxon>Insecta</taxon>
        <taxon>Pterygota</taxon>
        <taxon>Neoptera</taxon>
        <taxon>Paraneoptera</taxon>
        <taxon>Hemiptera</taxon>
        <taxon>Sternorrhyncha</taxon>
        <taxon>Coccoidea</taxon>
        <taxon>Coccidae</taxon>
        <taxon>Parthenolecanium</taxon>
    </lineage>
</organism>
<dbReference type="SUPFAM" id="SSF50998">
    <property type="entry name" value="Quinoprotein alcohol dehydrogenase-like"/>
    <property type="match status" value="1"/>
</dbReference>
<dbReference type="InterPro" id="IPR001680">
    <property type="entry name" value="WD40_rpt"/>
</dbReference>
<evidence type="ECO:0000259" key="1">
    <source>
        <dbReference type="Pfam" id="PF23586"/>
    </source>
</evidence>
<feature type="domain" description="NWD2 C-terminal beta-propeller" evidence="1">
    <location>
        <begin position="410"/>
        <end position="760"/>
    </location>
</feature>
<dbReference type="AlphaFoldDB" id="A0AAN9TBP5"/>
<dbReference type="EMBL" id="JBBCAQ010000036">
    <property type="protein sequence ID" value="KAK7576569.1"/>
    <property type="molecule type" value="Genomic_DNA"/>
</dbReference>
<protein>
    <recommendedName>
        <fullName evidence="1">NWD2 C-terminal beta-propeller domain-containing protein</fullName>
    </recommendedName>
</protein>
<evidence type="ECO:0000313" key="3">
    <source>
        <dbReference type="Proteomes" id="UP001367676"/>
    </source>
</evidence>
<dbReference type="PANTHER" id="PTHR19871">
    <property type="entry name" value="BETA TRANSDUCIN-RELATED PROTEIN"/>
    <property type="match status" value="1"/>
</dbReference>
<proteinExistence type="predicted"/>
<comment type="caution">
    <text evidence="2">The sequence shown here is derived from an EMBL/GenBank/DDBJ whole genome shotgun (WGS) entry which is preliminary data.</text>
</comment>
<dbReference type="Gene3D" id="2.130.10.10">
    <property type="entry name" value="YVTN repeat-like/Quinoprotein amine dehydrogenase"/>
    <property type="match status" value="2"/>
</dbReference>
<dbReference type="SUPFAM" id="SSF69322">
    <property type="entry name" value="Tricorn protease domain 2"/>
    <property type="match status" value="1"/>
</dbReference>
<gene>
    <name evidence="2" type="ORF">V9T40_012855</name>
</gene>
<reference evidence="2 3" key="1">
    <citation type="submission" date="2024-03" db="EMBL/GenBank/DDBJ databases">
        <title>Adaptation during the transition from Ophiocordyceps entomopathogen to insect associate is accompanied by gene loss and intensified selection.</title>
        <authorList>
            <person name="Ward C.M."/>
            <person name="Onetto C.A."/>
            <person name="Borneman A.R."/>
        </authorList>
    </citation>
    <scope>NUCLEOTIDE SEQUENCE [LARGE SCALE GENOMIC DNA]</scope>
    <source>
        <strain evidence="2">AWRI1</strain>
        <tissue evidence="2">Single Adult Female</tissue>
    </source>
</reference>
<name>A0AAN9TBP5_9HEMI</name>
<dbReference type="Proteomes" id="UP001367676">
    <property type="component" value="Unassembled WGS sequence"/>
</dbReference>
<dbReference type="SUPFAM" id="SSF50978">
    <property type="entry name" value="WD40 repeat-like"/>
    <property type="match status" value="1"/>
</dbReference>
<dbReference type="InterPro" id="IPR036322">
    <property type="entry name" value="WD40_repeat_dom_sf"/>
</dbReference>
<dbReference type="PANTHER" id="PTHR19871:SF14">
    <property type="entry name" value="DUF4062 DOMAIN-CONTAINING PROTEIN"/>
    <property type="match status" value="1"/>
</dbReference>
<dbReference type="InterPro" id="IPR052752">
    <property type="entry name" value="NACHT-WD_repeat"/>
</dbReference>
<evidence type="ECO:0000313" key="2">
    <source>
        <dbReference type="EMBL" id="KAK7576569.1"/>
    </source>
</evidence>
<dbReference type="Pfam" id="PF23586">
    <property type="entry name" value="Beta-prop_NWD2_C"/>
    <property type="match status" value="1"/>
</dbReference>
<dbReference type="InterPro" id="IPR015943">
    <property type="entry name" value="WD40/YVTN_repeat-like_dom_sf"/>
</dbReference>
<sequence length="828" mass="92592">MLAPQLIGRLLPEILSNTNIKSLLTECDLHGPAHCALIPFYHCLHTPGGPLKYSLEGHQFAVFDFRLTSDYRYIVSISNKFIMWDVSTSDMTRDVNPALEGIMQRLCLSPDNRYAAAYTNYNEVVLLNCLTSEFIVLAKVLEENENVVGVFLLNALLFIYGDQSWCSYDFRGNLQQKYVSNEDTNWKILDMYFNAADDYRVVFWSGNLDDGRLKLRSVLEGEGCESISFFNAFVVSATGVKLYSCIDDDNVCIAEYNCGKSARIWTKAKCLQMPEEGCKDTLLQLKLSDEEDALLGTLANGFIVWTFNENECNNVINVRLPHGVRNISTKMTRSNSCMLSGNKDYIVAGVRRNLYIWSFKNGELVKVLDAHFGRIISLEALTVGHWNSAITSSIDRSVKIWNINNIFEQVHSIDRHELQIDSISICERAGIAVTVTRGCVGVWDILLGKLISQLADSPLGAIVTHALATPDGKYIACAESGNVIIWNRLTEQVIYKESQPGIVQLTFFNDGRKFFVISAPQMSSCETTGRVSGTCITRNVPSGEKSHTIEFSFRHTPGCAFKEAVVTSDEANIVILVADKGHREALCAYNIETGELASRVPLRYSGVKDVMFLVAMPNRASQVAMIDPEKAMLVDIRLKKITKTIPKWGGMCTKDGRYGLYAPTRGGLELIELKKGNCVQTFIPKVAEGVFSVICMFNKTDEYVLYYHSGKKTVRVFRRSDAELIANYRVQTELSAIESTHDGKAIVLGTVDGCLSVLAIADPAKENMKQFLETLPSRDQHWKEKHEKKRGSQRFRAAIMATKLCVKMSSHDSTNEDGLVNEKLIETC</sequence>